<keyword evidence="5" id="KW-1185">Reference proteome</keyword>
<evidence type="ECO:0000259" key="3">
    <source>
        <dbReference type="PROSITE" id="PS50158"/>
    </source>
</evidence>
<evidence type="ECO:0000256" key="2">
    <source>
        <dbReference type="SAM" id="MobiDB-lite"/>
    </source>
</evidence>
<dbReference type="InterPro" id="IPR013830">
    <property type="entry name" value="SGNH_hydro"/>
</dbReference>
<feature type="region of interest" description="Disordered" evidence="2">
    <location>
        <begin position="458"/>
        <end position="490"/>
    </location>
</feature>
<dbReference type="InterPro" id="IPR001878">
    <property type="entry name" value="Znf_CCHC"/>
</dbReference>
<keyword evidence="1" id="KW-0863">Zinc-finger</keyword>
<dbReference type="Pfam" id="PF00098">
    <property type="entry name" value="zf-CCHC"/>
    <property type="match status" value="1"/>
</dbReference>
<protein>
    <recommendedName>
        <fullName evidence="3">CCHC-type domain-containing protein</fullName>
    </recommendedName>
</protein>
<dbReference type="Pfam" id="PF00078">
    <property type="entry name" value="RVT_1"/>
    <property type="match status" value="1"/>
</dbReference>
<dbReference type="PANTHER" id="PTHR33050:SF7">
    <property type="entry name" value="RIBONUCLEASE H"/>
    <property type="match status" value="1"/>
</dbReference>
<dbReference type="SUPFAM" id="SSF52266">
    <property type="entry name" value="SGNH hydrolase"/>
    <property type="match status" value="1"/>
</dbReference>
<dbReference type="OrthoDB" id="6153629at2759"/>
<evidence type="ECO:0000313" key="5">
    <source>
        <dbReference type="Proteomes" id="UP000683360"/>
    </source>
</evidence>
<dbReference type="AlphaFoldDB" id="A0A8S3U5Y3"/>
<dbReference type="PROSITE" id="PS50158">
    <property type="entry name" value="ZF_CCHC"/>
    <property type="match status" value="1"/>
</dbReference>
<evidence type="ECO:0000313" key="4">
    <source>
        <dbReference type="EMBL" id="CAG2241733.1"/>
    </source>
</evidence>
<dbReference type="Proteomes" id="UP000683360">
    <property type="component" value="Unassembled WGS sequence"/>
</dbReference>
<feature type="compositionally biased region" description="Basic and acidic residues" evidence="2">
    <location>
        <begin position="481"/>
        <end position="490"/>
    </location>
</feature>
<dbReference type="CDD" id="cd00229">
    <property type="entry name" value="SGNH_hydrolase"/>
    <property type="match status" value="1"/>
</dbReference>
<dbReference type="GO" id="GO:0008270">
    <property type="term" value="F:zinc ion binding"/>
    <property type="evidence" value="ECO:0007669"/>
    <property type="project" value="UniProtKB-KW"/>
</dbReference>
<dbReference type="Gene3D" id="3.10.10.10">
    <property type="entry name" value="HIV Type 1 Reverse Transcriptase, subunit A, domain 1"/>
    <property type="match status" value="1"/>
</dbReference>
<dbReference type="SUPFAM" id="SSF56672">
    <property type="entry name" value="DNA/RNA polymerases"/>
    <property type="match status" value="1"/>
</dbReference>
<dbReference type="InterPro" id="IPR043502">
    <property type="entry name" value="DNA/RNA_pol_sf"/>
</dbReference>
<reference evidence="4" key="1">
    <citation type="submission" date="2021-03" db="EMBL/GenBank/DDBJ databases">
        <authorList>
            <person name="Bekaert M."/>
        </authorList>
    </citation>
    <scope>NUCLEOTIDE SEQUENCE</scope>
</reference>
<sequence>MSRVSRQLSIHFYTKGFKGIKHDEILTEISKQIHINNVGSIQITEKECIVSLKDVESKDTLVVNGITLRNRSINFFDVEKSITHVTIKDAPYELDDRYIVAQMIRFGQIVPGSVKRGYIKGTEIENGARYIDILNCEPVLPLRTSLGRFEVRLFADNNRTPCFHCKLIGHSSYQCKDRPKIMNERRCYNCAAIGHLANACPNEPYCSYCNINGHSRRDCESFKQDQENQGYSKHGPEIIEGRQDTKLDAHSDTHSVCDNDTFSESGKNDTTDTLNVLIGASNCTRLGETNENLLNASKSGANFENFTQILDIAVQKTDSFKVDKVAICLGTNDVSKHKDDSDQINLLVTKAVAQVKSAYPESHVGLCSIIPRKGNSAQINRLNQSATSVNKFIRKLCAREDNVDYVDLEKLFFKNGTIIRSLFDKADNSGVHISTEGAQNINRKLDDFFHSPKPCVQELHTPMDPKRKRSDGTTTPTSADRMSKRSNTEPKKLNSKYVKSNYLVCLQETHCTQDQTWLWSKEWKEYGGGESFWNCGTNESRGVGILLNKDFTLSFDVSMIDDKDLIENGYKIPLINEPESVLLRNNKSALEHKDFVEKAVQELIDASLIKEVSNRPHVVNPLTVSINSSGKGRLILDLRHVNKQVVYRKIKFEDWKTASQLLTKDCFGFAFDFKAGYYHINIFQNQKKYLGISCKYGETVKYIVFTVLPFGLCSAGYVFTKVVRPLIAHWRKDGIKITVYLDDGLCLAETEKLCCEQSVRVKNDLILSGFVPNKDKCIWTPVQTLVWLGFTWNLKSSLMELPLIKIENFINLIDVILSKAFKVKIRLLAKLCGKIISFGNVTQIMTRCTFSVINLRQDWDQYVDLRQHSDSIQEIMFWKQNIHCLKPVPLLRNNSEFNVFTDASDIGAGGYLQGTDYIAHRQWSVTEATKREKSKQLN</sequence>
<dbReference type="SMART" id="SM00343">
    <property type="entry name" value="ZnF_C2HC"/>
    <property type="match status" value="3"/>
</dbReference>
<dbReference type="SUPFAM" id="SSF57756">
    <property type="entry name" value="Retrovirus zinc finger-like domains"/>
    <property type="match status" value="1"/>
</dbReference>
<accession>A0A8S3U5Y3</accession>
<dbReference type="InterPro" id="IPR000477">
    <property type="entry name" value="RT_dom"/>
</dbReference>
<keyword evidence="1" id="KW-0479">Metal-binding</keyword>
<feature type="domain" description="CCHC-type" evidence="3">
    <location>
        <begin position="185"/>
        <end position="202"/>
    </location>
</feature>
<comment type="caution">
    <text evidence="4">The sequence shown here is derived from an EMBL/GenBank/DDBJ whole genome shotgun (WGS) entry which is preliminary data.</text>
</comment>
<dbReference type="Pfam" id="PF13472">
    <property type="entry name" value="Lipase_GDSL_2"/>
    <property type="match status" value="1"/>
</dbReference>
<evidence type="ECO:0000256" key="1">
    <source>
        <dbReference type="PROSITE-ProRule" id="PRU00047"/>
    </source>
</evidence>
<organism evidence="4 5">
    <name type="scientific">Mytilus edulis</name>
    <name type="common">Blue mussel</name>
    <dbReference type="NCBI Taxonomy" id="6550"/>
    <lineage>
        <taxon>Eukaryota</taxon>
        <taxon>Metazoa</taxon>
        <taxon>Spiralia</taxon>
        <taxon>Lophotrochozoa</taxon>
        <taxon>Mollusca</taxon>
        <taxon>Bivalvia</taxon>
        <taxon>Autobranchia</taxon>
        <taxon>Pteriomorphia</taxon>
        <taxon>Mytilida</taxon>
        <taxon>Mytiloidea</taxon>
        <taxon>Mytilidae</taxon>
        <taxon>Mytilinae</taxon>
        <taxon>Mytilus</taxon>
    </lineage>
</organism>
<name>A0A8S3U5Y3_MYTED</name>
<dbReference type="PANTHER" id="PTHR33050">
    <property type="entry name" value="REVERSE TRANSCRIPTASE DOMAIN-CONTAINING PROTEIN"/>
    <property type="match status" value="1"/>
</dbReference>
<dbReference type="Gene3D" id="4.10.60.10">
    <property type="entry name" value="Zinc finger, CCHC-type"/>
    <property type="match status" value="1"/>
</dbReference>
<gene>
    <name evidence="4" type="ORF">MEDL_53930</name>
</gene>
<dbReference type="InterPro" id="IPR043128">
    <property type="entry name" value="Rev_trsase/Diguanyl_cyclase"/>
</dbReference>
<proteinExistence type="predicted"/>
<keyword evidence="1" id="KW-0862">Zinc</keyword>
<dbReference type="CDD" id="cd03714">
    <property type="entry name" value="RT_DIRS1"/>
    <property type="match status" value="1"/>
</dbReference>
<dbReference type="Gene3D" id="3.40.50.1110">
    <property type="entry name" value="SGNH hydrolase"/>
    <property type="match status" value="1"/>
</dbReference>
<dbReference type="EMBL" id="CAJPWZ010002593">
    <property type="protein sequence ID" value="CAG2241733.1"/>
    <property type="molecule type" value="Genomic_DNA"/>
</dbReference>
<dbReference type="InterPro" id="IPR036514">
    <property type="entry name" value="SGNH_hydro_sf"/>
</dbReference>
<dbReference type="InterPro" id="IPR036875">
    <property type="entry name" value="Znf_CCHC_sf"/>
</dbReference>
<dbReference type="InterPro" id="IPR052055">
    <property type="entry name" value="Hepadnavirus_pol/RT"/>
</dbReference>
<dbReference type="Gene3D" id="3.30.70.270">
    <property type="match status" value="1"/>
</dbReference>
<dbReference type="GO" id="GO:0003676">
    <property type="term" value="F:nucleic acid binding"/>
    <property type="evidence" value="ECO:0007669"/>
    <property type="project" value="InterPro"/>
</dbReference>